<feature type="domain" description="Mannosyl-glycoprotein endo-beta-N-acetylglucosamidase-like" evidence="2">
    <location>
        <begin position="37"/>
        <end position="176"/>
    </location>
</feature>
<sequence>MLAKHAILGVAQATAQQMIDYTLRINPHFNPEIARTFLAVGMNYGVRGDIAFCQSIHETNWFRYGGDVRADQNNFSGLGATGGGARGASFPTIEAGVTAQIQHLYAYASTNPLPNIGALVDPRFHLVNRGSAPYWEDLGGKWAVPGYSKQKFASFAQAYAVGETYGQLIVALYERMLATTVAPQPPSQQPEFPETPAPTLPPQPDPVSPGPDLYPEGTPDWKKEAVDWMFEKGLLTNAEWKKGVDQPLPLWAEAVVLRRLMGK</sequence>
<keyword evidence="4" id="KW-1185">Reference proteome</keyword>
<dbReference type="Pfam" id="PF01832">
    <property type="entry name" value="Glucosaminidase"/>
    <property type="match status" value="1"/>
</dbReference>
<comment type="caution">
    <text evidence="3">The sequence shown here is derived from an EMBL/GenBank/DDBJ whole genome shotgun (WGS) entry which is preliminary data.</text>
</comment>
<dbReference type="InterPro" id="IPR002901">
    <property type="entry name" value="MGlyc_endo_b_GlcNAc-like_dom"/>
</dbReference>
<feature type="compositionally biased region" description="Pro residues" evidence="1">
    <location>
        <begin position="183"/>
        <end position="209"/>
    </location>
</feature>
<accession>A0A419SHC0</accession>
<dbReference type="Proteomes" id="UP000284219">
    <property type="component" value="Unassembled WGS sequence"/>
</dbReference>
<protein>
    <recommendedName>
        <fullName evidence="2">Mannosyl-glycoprotein endo-beta-N-acetylglucosamidase-like domain-containing protein</fullName>
    </recommendedName>
</protein>
<reference evidence="3 4" key="1">
    <citation type="submission" date="2016-08" db="EMBL/GenBank/DDBJ databases">
        <title>Novel Firmicute Genomes.</title>
        <authorList>
            <person name="Poppleton D.I."/>
            <person name="Gribaldo S."/>
        </authorList>
    </citation>
    <scope>NUCLEOTIDE SEQUENCE [LARGE SCALE GENOMIC DNA]</scope>
    <source>
        <strain evidence="3 4">RAOx-1</strain>
    </source>
</reference>
<evidence type="ECO:0000259" key="2">
    <source>
        <dbReference type="Pfam" id="PF01832"/>
    </source>
</evidence>
<name>A0A419SHC0_9BACL</name>
<gene>
    <name evidence="3" type="ORF">BEP19_13335</name>
</gene>
<feature type="region of interest" description="Disordered" evidence="1">
    <location>
        <begin position="182"/>
        <end position="218"/>
    </location>
</feature>
<dbReference type="AlphaFoldDB" id="A0A419SHC0"/>
<dbReference type="OrthoDB" id="9763643at2"/>
<dbReference type="GO" id="GO:0004040">
    <property type="term" value="F:amidase activity"/>
    <property type="evidence" value="ECO:0007669"/>
    <property type="project" value="InterPro"/>
</dbReference>
<evidence type="ECO:0000313" key="3">
    <source>
        <dbReference type="EMBL" id="RKD23194.1"/>
    </source>
</evidence>
<dbReference type="RefSeq" id="WP_120190686.1">
    <property type="nucleotide sequence ID" value="NZ_MCHY01000009.1"/>
</dbReference>
<evidence type="ECO:0000313" key="4">
    <source>
        <dbReference type="Proteomes" id="UP000284219"/>
    </source>
</evidence>
<dbReference type="EMBL" id="MCHY01000009">
    <property type="protein sequence ID" value="RKD23194.1"/>
    <property type="molecule type" value="Genomic_DNA"/>
</dbReference>
<proteinExistence type="predicted"/>
<evidence type="ECO:0000256" key="1">
    <source>
        <dbReference type="SAM" id="MobiDB-lite"/>
    </source>
</evidence>
<organism evidence="3 4">
    <name type="scientific">Ammoniphilus oxalaticus</name>
    <dbReference type="NCBI Taxonomy" id="66863"/>
    <lineage>
        <taxon>Bacteria</taxon>
        <taxon>Bacillati</taxon>
        <taxon>Bacillota</taxon>
        <taxon>Bacilli</taxon>
        <taxon>Bacillales</taxon>
        <taxon>Paenibacillaceae</taxon>
        <taxon>Aneurinibacillus group</taxon>
        <taxon>Ammoniphilus</taxon>
    </lineage>
</organism>